<keyword evidence="5" id="KW-1185">Reference proteome</keyword>
<dbReference type="InterPro" id="IPR002052">
    <property type="entry name" value="DNA_methylase_N6_adenine_CS"/>
</dbReference>
<comment type="caution">
    <text evidence="4">The sequence shown here is derived from an EMBL/GenBank/DDBJ whole genome shotgun (WGS) entry which is preliminary data.</text>
</comment>
<dbReference type="Gene3D" id="3.40.50.720">
    <property type="entry name" value="NAD(P)-binding Rossmann-like Domain"/>
    <property type="match status" value="1"/>
</dbReference>
<dbReference type="InterPro" id="IPR050425">
    <property type="entry name" value="NAD(P)_dehydrat-like"/>
</dbReference>
<dbReference type="PANTHER" id="PTHR10366">
    <property type="entry name" value="NAD DEPENDENT EPIMERASE/DEHYDRATASE"/>
    <property type="match status" value="1"/>
</dbReference>
<sequence>MPTISTGSKVLVSGANGFIAVWLVRTLLERGHTVRGTVRSEAKGGFLKNLFKDYGNKFETIVVSDITADGAFDEAVKGMDAVEHTASPFHFNADDPQELIGPAVKGTVGILESVTKYGQNVKRVVVTSSTAAVRRMVTTPTVFSEVDWNDPAVKDVEEKGRAAAAPMKYLASKTLAEKAAWDYYNKHKSQISWDLVVINPPYVFGPSIQDVPNPSALGTSATEWYETVVTGARDPEAGVGANKAGSTWVDVRDLAEAHVRALEREEAGGERIIVSAGPFKYQEWMDVANSLKPSPIPSHPNLPKGNPGSTNKIYLSLVDASKAGRILGIVASPEDSGLGLTGERIRYRTKEECTRDTLADFEAKGW</sequence>
<keyword evidence="1" id="KW-0560">Oxidoreductase</keyword>
<proteinExistence type="inferred from homology"/>
<protein>
    <recommendedName>
        <fullName evidence="3">NAD-dependent epimerase/dehydratase domain-containing protein</fullName>
    </recommendedName>
</protein>
<dbReference type="Pfam" id="PF01370">
    <property type="entry name" value="Epimerase"/>
    <property type="match status" value="1"/>
</dbReference>
<dbReference type="Proteomes" id="UP001498398">
    <property type="component" value="Unassembled WGS sequence"/>
</dbReference>
<gene>
    <name evidence="4" type="ORF">VKT23_000042</name>
</gene>
<dbReference type="PANTHER" id="PTHR10366:SF564">
    <property type="entry name" value="STEROL-4-ALPHA-CARBOXYLATE 3-DEHYDROGENASE, DECARBOXYLATING"/>
    <property type="match status" value="1"/>
</dbReference>
<name>A0ABR1K4W6_9AGAR</name>
<accession>A0ABR1K4W6</accession>
<dbReference type="InterPro" id="IPR036291">
    <property type="entry name" value="NAD(P)-bd_dom_sf"/>
</dbReference>
<feature type="domain" description="NAD-dependent epimerase/dehydratase" evidence="3">
    <location>
        <begin position="10"/>
        <end position="273"/>
    </location>
</feature>
<dbReference type="SUPFAM" id="SSF51735">
    <property type="entry name" value="NAD(P)-binding Rossmann-fold domains"/>
    <property type="match status" value="1"/>
</dbReference>
<evidence type="ECO:0000259" key="3">
    <source>
        <dbReference type="Pfam" id="PF01370"/>
    </source>
</evidence>
<dbReference type="PROSITE" id="PS00092">
    <property type="entry name" value="N6_MTASE"/>
    <property type="match status" value="1"/>
</dbReference>
<organism evidence="4 5">
    <name type="scientific">Marasmiellus scandens</name>
    <dbReference type="NCBI Taxonomy" id="2682957"/>
    <lineage>
        <taxon>Eukaryota</taxon>
        <taxon>Fungi</taxon>
        <taxon>Dikarya</taxon>
        <taxon>Basidiomycota</taxon>
        <taxon>Agaricomycotina</taxon>
        <taxon>Agaricomycetes</taxon>
        <taxon>Agaricomycetidae</taxon>
        <taxon>Agaricales</taxon>
        <taxon>Marasmiineae</taxon>
        <taxon>Omphalotaceae</taxon>
        <taxon>Marasmiellus</taxon>
    </lineage>
</organism>
<dbReference type="InterPro" id="IPR001509">
    <property type="entry name" value="Epimerase_deHydtase"/>
</dbReference>
<comment type="similarity">
    <text evidence="2">Belongs to the NAD(P)-dependent epimerase/dehydratase family. Dihydroflavonol-4-reductase subfamily.</text>
</comment>
<evidence type="ECO:0000256" key="1">
    <source>
        <dbReference type="ARBA" id="ARBA00023002"/>
    </source>
</evidence>
<reference evidence="4 5" key="1">
    <citation type="submission" date="2024-01" db="EMBL/GenBank/DDBJ databases">
        <title>A draft genome for the cacao thread blight pathogen Marasmiellus scandens.</title>
        <authorList>
            <person name="Baruah I.K."/>
            <person name="Leung J."/>
            <person name="Bukari Y."/>
            <person name="Amoako-Attah I."/>
            <person name="Meinhardt L.W."/>
            <person name="Bailey B.A."/>
            <person name="Cohen S.P."/>
        </authorList>
    </citation>
    <scope>NUCLEOTIDE SEQUENCE [LARGE SCALE GENOMIC DNA]</scope>
    <source>
        <strain evidence="4 5">GH-19</strain>
    </source>
</reference>
<evidence type="ECO:0000313" key="4">
    <source>
        <dbReference type="EMBL" id="KAK7471936.1"/>
    </source>
</evidence>
<dbReference type="CDD" id="cd05227">
    <property type="entry name" value="AR_SDR_e"/>
    <property type="match status" value="1"/>
</dbReference>
<evidence type="ECO:0000313" key="5">
    <source>
        <dbReference type="Proteomes" id="UP001498398"/>
    </source>
</evidence>
<dbReference type="EMBL" id="JBANRG010000001">
    <property type="protein sequence ID" value="KAK7471936.1"/>
    <property type="molecule type" value="Genomic_DNA"/>
</dbReference>
<evidence type="ECO:0000256" key="2">
    <source>
        <dbReference type="ARBA" id="ARBA00023445"/>
    </source>
</evidence>